<sequence length="292" mass="29648">MSLLDMPPRRPPVTDSPDTPAASHGGAPSAERPAPSVGRPSGPADAHAPSADRDPRTSVSRDHAEDRTTRSDRINQLRAGVLGANDGIVSVAGLAVGVAGATTDIRWLLIAGLASLVAGALSMAMGEYVSVSTQRDTDRALIARTRADLAADPAGEHRHLLAALTESGIPDDVVGEVADSMERQDALTAHTRFRHGVEQGTVVSPLSAALASLLSFTLGGIIPLLAILASPPVLRLPATLVAVVVALALLGVVSARLGQADARTATVRTIIGGVLALLVTYGIGAALGVAIG</sequence>
<evidence type="ECO:0000256" key="3">
    <source>
        <dbReference type="ARBA" id="ARBA00022989"/>
    </source>
</evidence>
<dbReference type="GO" id="GO:0012505">
    <property type="term" value="C:endomembrane system"/>
    <property type="evidence" value="ECO:0007669"/>
    <property type="project" value="UniProtKB-SubCell"/>
</dbReference>
<dbReference type="EMBL" id="QOCI01000015">
    <property type="protein sequence ID" value="RRR17268.1"/>
    <property type="molecule type" value="Genomic_DNA"/>
</dbReference>
<dbReference type="RefSeq" id="WP_126988699.1">
    <property type="nucleotide sequence ID" value="NZ_ML133862.1"/>
</dbReference>
<evidence type="ECO:0000256" key="1">
    <source>
        <dbReference type="ARBA" id="ARBA00004127"/>
    </source>
</evidence>
<feature type="region of interest" description="Disordered" evidence="5">
    <location>
        <begin position="1"/>
        <end position="72"/>
    </location>
</feature>
<dbReference type="GeneID" id="78122430"/>
<keyword evidence="4 6" id="KW-0472">Membrane</keyword>
<dbReference type="CDD" id="cd02432">
    <property type="entry name" value="Nodulin-21_like_1"/>
    <property type="match status" value="1"/>
</dbReference>
<feature type="compositionally biased region" description="Basic and acidic residues" evidence="5">
    <location>
        <begin position="50"/>
        <end position="72"/>
    </location>
</feature>
<evidence type="ECO:0000256" key="2">
    <source>
        <dbReference type="ARBA" id="ARBA00022692"/>
    </source>
</evidence>
<comment type="caution">
    <text evidence="7">The sequence shown here is derived from an EMBL/GenBank/DDBJ whole genome shotgun (WGS) entry which is preliminary data.</text>
</comment>
<keyword evidence="2 6" id="KW-0812">Transmembrane</keyword>
<proteinExistence type="predicted"/>
<feature type="transmembrane region" description="Helical" evidence="6">
    <location>
        <begin position="236"/>
        <end position="258"/>
    </location>
</feature>
<feature type="transmembrane region" description="Helical" evidence="6">
    <location>
        <begin position="202"/>
        <end position="230"/>
    </location>
</feature>
<dbReference type="Proteomes" id="UP000274327">
    <property type="component" value="Unassembled WGS sequence"/>
</dbReference>
<evidence type="ECO:0000313" key="7">
    <source>
        <dbReference type="EMBL" id="RRR17268.1"/>
    </source>
</evidence>
<dbReference type="Pfam" id="PF01988">
    <property type="entry name" value="VIT1"/>
    <property type="match status" value="1"/>
</dbReference>
<evidence type="ECO:0000313" key="8">
    <source>
        <dbReference type="Proteomes" id="UP000274327"/>
    </source>
</evidence>
<reference evidence="7 8" key="1">
    <citation type="submission" date="2018-07" db="EMBL/GenBank/DDBJ databases">
        <title>Brachybacteriurn paraconglorneratum KCTC 9916.</title>
        <authorList>
            <person name="Li Y."/>
        </authorList>
    </citation>
    <scope>NUCLEOTIDE SEQUENCE [LARGE SCALE GENOMIC DNA]</scope>
    <source>
        <strain evidence="7 8">KCTC 9916</strain>
    </source>
</reference>
<evidence type="ECO:0000256" key="5">
    <source>
        <dbReference type="SAM" id="MobiDB-lite"/>
    </source>
</evidence>
<dbReference type="PANTHER" id="PTHR31851">
    <property type="entry name" value="FE(2+)/MN(2+) TRANSPORTER PCL1"/>
    <property type="match status" value="1"/>
</dbReference>
<accession>A0A3R8SBU4</accession>
<evidence type="ECO:0000256" key="4">
    <source>
        <dbReference type="ARBA" id="ARBA00023136"/>
    </source>
</evidence>
<gene>
    <name evidence="7" type="ORF">DS079_15535</name>
</gene>
<dbReference type="AlphaFoldDB" id="A0A3R8SBU4"/>
<organism evidence="7 8">
    <name type="scientific">Brachybacterium paraconglomeratum</name>
    <dbReference type="NCBI Taxonomy" id="173362"/>
    <lineage>
        <taxon>Bacteria</taxon>
        <taxon>Bacillati</taxon>
        <taxon>Actinomycetota</taxon>
        <taxon>Actinomycetes</taxon>
        <taxon>Micrococcales</taxon>
        <taxon>Dermabacteraceae</taxon>
        <taxon>Brachybacterium</taxon>
    </lineage>
</organism>
<dbReference type="InterPro" id="IPR008217">
    <property type="entry name" value="Ccc1_fam"/>
</dbReference>
<keyword evidence="8" id="KW-1185">Reference proteome</keyword>
<comment type="subcellular location">
    <subcellularLocation>
        <location evidence="1">Endomembrane system</location>
        <topology evidence="1">Multi-pass membrane protein</topology>
    </subcellularLocation>
</comment>
<feature type="transmembrane region" description="Helical" evidence="6">
    <location>
        <begin position="77"/>
        <end position="99"/>
    </location>
</feature>
<dbReference type="GO" id="GO:0030026">
    <property type="term" value="P:intracellular manganese ion homeostasis"/>
    <property type="evidence" value="ECO:0007669"/>
    <property type="project" value="InterPro"/>
</dbReference>
<name>A0A3R8SBU4_9MICO</name>
<protein>
    <submittedName>
        <fullName evidence="7">VIT family protein</fullName>
    </submittedName>
</protein>
<dbReference type="GO" id="GO:0005384">
    <property type="term" value="F:manganese ion transmembrane transporter activity"/>
    <property type="evidence" value="ECO:0007669"/>
    <property type="project" value="InterPro"/>
</dbReference>
<keyword evidence="3 6" id="KW-1133">Transmembrane helix</keyword>
<evidence type="ECO:0000256" key="6">
    <source>
        <dbReference type="SAM" id="Phobius"/>
    </source>
</evidence>
<feature type="transmembrane region" description="Helical" evidence="6">
    <location>
        <begin position="105"/>
        <end position="125"/>
    </location>
</feature>
<feature type="transmembrane region" description="Helical" evidence="6">
    <location>
        <begin position="270"/>
        <end position="291"/>
    </location>
</feature>